<dbReference type="RefSeq" id="WP_004995236.1">
    <property type="nucleotide sequence ID" value="NZ_BKGH01000030.1"/>
</dbReference>
<evidence type="ECO:0000313" key="3">
    <source>
        <dbReference type="EMBL" id="QQT87407.1"/>
    </source>
</evidence>
<dbReference type="InterPro" id="IPR012902">
    <property type="entry name" value="N_methyl_site"/>
</dbReference>
<dbReference type="GO" id="GO:0015627">
    <property type="term" value="C:type II protein secretion system complex"/>
    <property type="evidence" value="ECO:0007669"/>
    <property type="project" value="InterPro"/>
</dbReference>
<keyword evidence="2" id="KW-1133">Transmembrane helix</keyword>
<reference evidence="3 4" key="1">
    <citation type="submission" date="2021-01" db="EMBL/GenBank/DDBJ databases">
        <title>FDA dAtabase for Regulatory Grade micrObial Sequences (FDA-ARGOS): Supporting development and validation of Infectious Disease Dx tests.</title>
        <authorList>
            <person name="Sproer C."/>
            <person name="Gronow S."/>
            <person name="Severitt S."/>
            <person name="Schroder I."/>
            <person name="Tallon L."/>
            <person name="Sadzewicz L."/>
            <person name="Zhao X."/>
            <person name="Boylan J."/>
            <person name="Ott S."/>
            <person name="Bowen H."/>
            <person name="Vavikolanu K."/>
            <person name="Mehta A."/>
            <person name="Aluvathingal J."/>
            <person name="Nadendla S."/>
            <person name="Lowell S."/>
            <person name="Myers T."/>
            <person name="Yan Y."/>
            <person name="Sichtig H."/>
        </authorList>
    </citation>
    <scope>NUCLEOTIDE SEQUENCE [LARGE SCALE GENOMIC DNA]</scope>
    <source>
        <strain evidence="3 4">FDAARGOS_1096</strain>
    </source>
</reference>
<evidence type="ECO:0000256" key="2">
    <source>
        <dbReference type="SAM" id="Phobius"/>
    </source>
</evidence>
<keyword evidence="2" id="KW-0472">Membrane</keyword>
<gene>
    <name evidence="3" type="ORF">I6I53_06575</name>
</gene>
<dbReference type="PROSITE" id="PS00409">
    <property type="entry name" value="PROKAR_NTER_METHYL"/>
    <property type="match status" value="1"/>
</dbReference>
<sequence length="144" mass="15583">MVNKGFTLIEVMIVVVIIAILAAIAYPSYTQYRVRTNRSDVQKELLNIAQQMSAYKVATGTYAGTNVNTIYGSTAYPQGSAAIYDLTFDPVTTTASEWVLIAKPKSATIQAGNGWICLNDQGQKYWAKGATACALSATSNWDGR</sequence>
<dbReference type="InterPro" id="IPR045584">
    <property type="entry name" value="Pilin-like"/>
</dbReference>
<accession>A0A7T9UK81</accession>
<dbReference type="InterPro" id="IPR000983">
    <property type="entry name" value="Bac_GSPG_pilin"/>
</dbReference>
<dbReference type="GeneID" id="66211144"/>
<proteinExistence type="predicted"/>
<dbReference type="NCBIfam" id="TIGR02532">
    <property type="entry name" value="IV_pilin_GFxxxE"/>
    <property type="match status" value="1"/>
</dbReference>
<dbReference type="Pfam" id="PF16732">
    <property type="entry name" value="ComP_DUS"/>
    <property type="match status" value="1"/>
</dbReference>
<evidence type="ECO:0000313" key="4">
    <source>
        <dbReference type="Proteomes" id="UP000595320"/>
    </source>
</evidence>
<name>A0A7T9UK81_9GAMM</name>
<dbReference type="SUPFAM" id="SSF54523">
    <property type="entry name" value="Pili subunits"/>
    <property type="match status" value="1"/>
</dbReference>
<dbReference type="Proteomes" id="UP000595320">
    <property type="component" value="Chromosome"/>
</dbReference>
<feature type="transmembrane region" description="Helical" evidence="2">
    <location>
        <begin position="6"/>
        <end position="29"/>
    </location>
</feature>
<dbReference type="GO" id="GO:0043683">
    <property type="term" value="P:type IV pilus assembly"/>
    <property type="evidence" value="ECO:0007669"/>
    <property type="project" value="InterPro"/>
</dbReference>
<dbReference type="Gene3D" id="3.30.700.10">
    <property type="entry name" value="Glycoprotein, Type 4 Pilin"/>
    <property type="match status" value="1"/>
</dbReference>
<keyword evidence="2" id="KW-0812">Transmembrane</keyword>
<dbReference type="PANTHER" id="PTHR30093:SF47">
    <property type="entry name" value="TYPE IV PILUS NON-CORE MINOR PILIN PILE"/>
    <property type="match status" value="1"/>
</dbReference>
<organism evidence="3 4">
    <name type="scientific">Acinetobacter ursingii</name>
    <dbReference type="NCBI Taxonomy" id="108980"/>
    <lineage>
        <taxon>Bacteria</taxon>
        <taxon>Pseudomonadati</taxon>
        <taxon>Pseudomonadota</taxon>
        <taxon>Gammaproteobacteria</taxon>
        <taxon>Moraxellales</taxon>
        <taxon>Moraxellaceae</taxon>
        <taxon>Acinetobacter</taxon>
    </lineage>
</organism>
<dbReference type="AlphaFoldDB" id="A0A7T9UK81"/>
<evidence type="ECO:0000256" key="1">
    <source>
        <dbReference type="ARBA" id="ARBA00022481"/>
    </source>
</evidence>
<dbReference type="PANTHER" id="PTHR30093">
    <property type="entry name" value="GENERAL SECRETION PATHWAY PROTEIN G"/>
    <property type="match status" value="1"/>
</dbReference>
<dbReference type="InterPro" id="IPR031982">
    <property type="entry name" value="PilE-like"/>
</dbReference>
<dbReference type="EMBL" id="CP068176">
    <property type="protein sequence ID" value="QQT87407.1"/>
    <property type="molecule type" value="Genomic_DNA"/>
</dbReference>
<dbReference type="GO" id="GO:0015628">
    <property type="term" value="P:protein secretion by the type II secretion system"/>
    <property type="evidence" value="ECO:0007669"/>
    <property type="project" value="InterPro"/>
</dbReference>
<dbReference type="PRINTS" id="PR00813">
    <property type="entry name" value="BCTERIALGSPG"/>
</dbReference>
<keyword evidence="1" id="KW-0488">Methylation</keyword>
<dbReference type="Pfam" id="PF07963">
    <property type="entry name" value="N_methyl"/>
    <property type="match status" value="1"/>
</dbReference>
<protein>
    <submittedName>
        <fullName evidence="3">Prepilin-type N-terminal cleavage/methylation domain-containing protein</fullName>
    </submittedName>
</protein>